<evidence type="ECO:0000256" key="1">
    <source>
        <dbReference type="SAM" id="MobiDB-lite"/>
    </source>
</evidence>
<comment type="caution">
    <text evidence="2">The sequence shown here is derived from an EMBL/GenBank/DDBJ whole genome shotgun (WGS) entry which is preliminary data.</text>
</comment>
<dbReference type="AlphaFoldDB" id="A0A9W6XWS6"/>
<evidence type="ECO:0000313" key="3">
    <source>
        <dbReference type="Proteomes" id="UP001165121"/>
    </source>
</evidence>
<organism evidence="2 3">
    <name type="scientific">Phytophthora fragariaefolia</name>
    <dbReference type="NCBI Taxonomy" id="1490495"/>
    <lineage>
        <taxon>Eukaryota</taxon>
        <taxon>Sar</taxon>
        <taxon>Stramenopiles</taxon>
        <taxon>Oomycota</taxon>
        <taxon>Peronosporomycetes</taxon>
        <taxon>Peronosporales</taxon>
        <taxon>Peronosporaceae</taxon>
        <taxon>Phytophthora</taxon>
    </lineage>
</organism>
<feature type="compositionally biased region" description="Acidic residues" evidence="1">
    <location>
        <begin position="71"/>
        <end position="82"/>
    </location>
</feature>
<gene>
    <name evidence="2" type="ORF">Pfra01_001728900</name>
</gene>
<evidence type="ECO:0000313" key="2">
    <source>
        <dbReference type="EMBL" id="GMF46687.1"/>
    </source>
</evidence>
<feature type="region of interest" description="Disordered" evidence="1">
    <location>
        <begin position="67"/>
        <end position="92"/>
    </location>
</feature>
<reference evidence="2" key="1">
    <citation type="submission" date="2023-04" db="EMBL/GenBank/DDBJ databases">
        <title>Phytophthora fragariaefolia NBRC 109709.</title>
        <authorList>
            <person name="Ichikawa N."/>
            <person name="Sato H."/>
            <person name="Tonouchi N."/>
        </authorList>
    </citation>
    <scope>NUCLEOTIDE SEQUENCE</scope>
    <source>
        <strain evidence="2">NBRC 109709</strain>
    </source>
</reference>
<proteinExistence type="predicted"/>
<name>A0A9W6XWS6_9STRA</name>
<dbReference type="OrthoDB" id="10400654at2759"/>
<feature type="region of interest" description="Disordered" evidence="1">
    <location>
        <begin position="167"/>
        <end position="267"/>
    </location>
</feature>
<sequence>MSEPPTASISVALPASSIEGTSIGQAVRELAAPVDPDQARTQRPKAPPPSTKSLAAHRYRATLEAYQTLADGEDSDSDEDRDDDRGAAQGSALVHVLGSAGARIGERGHVLIVEAPEDQSDASTTVSPDSALPAAPTPHPRQSSLLVHQERSGAHNYADNYVDMSDDTAERGQHHRAGPPTGPIPEEGTVLGVGPGVFTHVHSPASETDPSQEPYWHDTSPVSAGPAQGKDEHGLPEPMVDSETESDGFTLEKVVPPTNGYNLNYCE</sequence>
<feature type="region of interest" description="Disordered" evidence="1">
    <location>
        <begin position="32"/>
        <end position="55"/>
    </location>
</feature>
<keyword evidence="3" id="KW-1185">Reference proteome</keyword>
<accession>A0A9W6XWS6</accession>
<feature type="region of interest" description="Disordered" evidence="1">
    <location>
        <begin position="111"/>
        <end position="151"/>
    </location>
</feature>
<dbReference type="EMBL" id="BSXT01002010">
    <property type="protein sequence ID" value="GMF46687.1"/>
    <property type="molecule type" value="Genomic_DNA"/>
</dbReference>
<protein>
    <submittedName>
        <fullName evidence="2">Unnamed protein product</fullName>
    </submittedName>
</protein>
<dbReference type="Proteomes" id="UP001165121">
    <property type="component" value="Unassembled WGS sequence"/>
</dbReference>